<dbReference type="Proteomes" id="UP000492821">
    <property type="component" value="Unassembled WGS sequence"/>
</dbReference>
<reference evidence="2" key="2">
    <citation type="submission" date="2020-10" db="UniProtKB">
        <authorList>
            <consortium name="WormBaseParasite"/>
        </authorList>
    </citation>
    <scope>IDENTIFICATION</scope>
</reference>
<reference evidence="1" key="1">
    <citation type="journal article" date="2013" name="Genetics">
        <title>The draft genome and transcriptome of Panagrellus redivivus are shaped by the harsh demands of a free-living lifestyle.</title>
        <authorList>
            <person name="Srinivasan J."/>
            <person name="Dillman A.R."/>
            <person name="Macchietto M.G."/>
            <person name="Heikkinen L."/>
            <person name="Lakso M."/>
            <person name="Fracchia K.M."/>
            <person name="Antoshechkin I."/>
            <person name="Mortazavi A."/>
            <person name="Wong G."/>
            <person name="Sternberg P.W."/>
        </authorList>
    </citation>
    <scope>NUCLEOTIDE SEQUENCE [LARGE SCALE GENOMIC DNA]</scope>
    <source>
        <strain evidence="1">MT8872</strain>
    </source>
</reference>
<proteinExistence type="predicted"/>
<sequence length="102" mass="11087">MDACLLKAFGSFRSVARSGDLRSHRHVFTMDRHHGLPFFVAEEEVLCEGSGPRDVAPESIRCSRPSSISKITRSALFQTGSFGALAGFKGLETLNYGHGALM</sequence>
<name>A0A7E4VVQ9_PANRE</name>
<dbReference type="AlphaFoldDB" id="A0A7E4VVQ9"/>
<organism evidence="1 2">
    <name type="scientific">Panagrellus redivivus</name>
    <name type="common">Microworm</name>
    <dbReference type="NCBI Taxonomy" id="6233"/>
    <lineage>
        <taxon>Eukaryota</taxon>
        <taxon>Metazoa</taxon>
        <taxon>Ecdysozoa</taxon>
        <taxon>Nematoda</taxon>
        <taxon>Chromadorea</taxon>
        <taxon>Rhabditida</taxon>
        <taxon>Tylenchina</taxon>
        <taxon>Panagrolaimomorpha</taxon>
        <taxon>Panagrolaimoidea</taxon>
        <taxon>Panagrolaimidae</taxon>
        <taxon>Panagrellus</taxon>
    </lineage>
</organism>
<dbReference type="WBParaSite" id="Pan_g4067.t1">
    <property type="protein sequence ID" value="Pan_g4067.t1"/>
    <property type="gene ID" value="Pan_g4067"/>
</dbReference>
<evidence type="ECO:0000313" key="1">
    <source>
        <dbReference type="Proteomes" id="UP000492821"/>
    </source>
</evidence>
<protein>
    <submittedName>
        <fullName evidence="2">Uncharacterized protein</fullName>
    </submittedName>
</protein>
<evidence type="ECO:0000313" key="2">
    <source>
        <dbReference type="WBParaSite" id="Pan_g4067.t1"/>
    </source>
</evidence>
<keyword evidence="1" id="KW-1185">Reference proteome</keyword>
<accession>A0A7E4VVQ9</accession>